<evidence type="ECO:0000256" key="7">
    <source>
        <dbReference type="ARBA" id="ARBA00023136"/>
    </source>
</evidence>
<keyword evidence="3" id="KW-0050">Antiport</keyword>
<evidence type="ECO:0000256" key="8">
    <source>
        <dbReference type="SAM" id="Phobius"/>
    </source>
</evidence>
<feature type="transmembrane region" description="Helical" evidence="8">
    <location>
        <begin position="57"/>
        <end position="80"/>
    </location>
</feature>
<accession>A0A0J1LBI1</accession>
<evidence type="ECO:0000313" key="10">
    <source>
        <dbReference type="Proteomes" id="UP000036045"/>
    </source>
</evidence>
<sequence length="158" mass="18058">MAFQLLLNFVISFIWMFLKGSFAPDTFLIGFIIGLILIFITRRFFSDKFYLYRVVSILKLLGIFLRELVLSNIAVLKIILQPRLKVTPGIFALETDLRKDWEITLLCNLITLTPGTLVVDISEDNKILYIHAIDISDKEAAISSIKNSFEKAIQEVSI</sequence>
<feature type="transmembrane region" description="Helical" evidence="8">
    <location>
        <begin position="28"/>
        <end position="45"/>
    </location>
</feature>
<keyword evidence="6 8" id="KW-1133">Transmembrane helix</keyword>
<dbReference type="NCBIfam" id="NF006517">
    <property type="entry name" value="PRK08965.1-1"/>
    <property type="match status" value="1"/>
</dbReference>
<dbReference type="PIRSF" id="PIRSF019239">
    <property type="entry name" value="MrpE"/>
    <property type="match status" value="1"/>
</dbReference>
<evidence type="ECO:0000256" key="6">
    <source>
        <dbReference type="ARBA" id="ARBA00022989"/>
    </source>
</evidence>
<gene>
    <name evidence="9" type="ORF">ABW02_11385</name>
</gene>
<dbReference type="PANTHER" id="PTHR34584:SF1">
    <property type="entry name" value="NA(+)_H(+) ANTIPORTER SUBUNIT E1"/>
    <property type="match status" value="1"/>
</dbReference>
<keyword evidence="3" id="KW-0813">Transport</keyword>
<keyword evidence="5 8" id="KW-0812">Transmembrane</keyword>
<dbReference type="Proteomes" id="UP000036045">
    <property type="component" value="Unassembled WGS sequence"/>
</dbReference>
<dbReference type="EMBL" id="LDPH01000009">
    <property type="protein sequence ID" value="KLV26285.1"/>
    <property type="molecule type" value="Genomic_DNA"/>
</dbReference>
<evidence type="ECO:0000313" key="9">
    <source>
        <dbReference type="EMBL" id="KLV26285.1"/>
    </source>
</evidence>
<evidence type="ECO:0000256" key="2">
    <source>
        <dbReference type="ARBA" id="ARBA00006228"/>
    </source>
</evidence>
<name>A0A0J1LBI1_NIACI</name>
<keyword evidence="7 8" id="KW-0472">Membrane</keyword>
<evidence type="ECO:0000256" key="3">
    <source>
        <dbReference type="ARBA" id="ARBA00022449"/>
    </source>
</evidence>
<dbReference type="PATRIC" id="fig|1397.4.peg.5604"/>
<keyword evidence="4" id="KW-1003">Cell membrane</keyword>
<comment type="subcellular location">
    <subcellularLocation>
        <location evidence="1">Cell membrane</location>
        <topology evidence="1">Multi-pass membrane protein</topology>
    </subcellularLocation>
</comment>
<evidence type="ECO:0000256" key="1">
    <source>
        <dbReference type="ARBA" id="ARBA00004651"/>
    </source>
</evidence>
<dbReference type="InterPro" id="IPR002758">
    <property type="entry name" value="Cation_antiport_E"/>
</dbReference>
<dbReference type="OrthoDB" id="9800498at2"/>
<reference evidence="9 10" key="1">
    <citation type="submission" date="2015-05" db="EMBL/GenBank/DDBJ databases">
        <title>Whole genome sequence and identification of bacterial endophytes from Costus igneus.</title>
        <authorList>
            <person name="Lee Y.P."/>
            <person name="Gan H.M."/>
            <person name="Eng W."/>
            <person name="Wheatley M.S."/>
            <person name="Caraballo A."/>
            <person name="Polter S."/>
            <person name="Savka M.A."/>
            <person name="Hudson A.O."/>
        </authorList>
    </citation>
    <scope>NUCLEOTIDE SEQUENCE [LARGE SCALE GENOMIC DNA]</scope>
    <source>
        <strain evidence="9 10">RIT379</strain>
    </source>
</reference>
<dbReference type="RefSeq" id="WP_047942222.1">
    <property type="nucleotide sequence ID" value="NZ_CP053989.1"/>
</dbReference>
<evidence type="ECO:0000256" key="5">
    <source>
        <dbReference type="ARBA" id="ARBA00022692"/>
    </source>
</evidence>
<protein>
    <submittedName>
        <fullName evidence="9">Monovalent cation/H+ antiporter subunit E</fullName>
    </submittedName>
</protein>
<dbReference type="GO" id="GO:0015297">
    <property type="term" value="F:antiporter activity"/>
    <property type="evidence" value="ECO:0007669"/>
    <property type="project" value="UniProtKB-KW"/>
</dbReference>
<dbReference type="GO" id="GO:0005886">
    <property type="term" value="C:plasma membrane"/>
    <property type="evidence" value="ECO:0007669"/>
    <property type="project" value="UniProtKB-SubCell"/>
</dbReference>
<dbReference type="NCBIfam" id="NF009292">
    <property type="entry name" value="PRK12651.1-3"/>
    <property type="match status" value="1"/>
</dbReference>
<keyword evidence="10" id="KW-1185">Reference proteome</keyword>
<comment type="caution">
    <text evidence="9">The sequence shown here is derived from an EMBL/GenBank/DDBJ whole genome shotgun (WGS) entry which is preliminary data.</text>
</comment>
<proteinExistence type="inferred from homology"/>
<dbReference type="AlphaFoldDB" id="A0A0J1LBI1"/>
<evidence type="ECO:0000256" key="4">
    <source>
        <dbReference type="ARBA" id="ARBA00022475"/>
    </source>
</evidence>
<comment type="similarity">
    <text evidence="2">Belongs to the CPA3 antiporters (TC 2.A.63) subunit E family.</text>
</comment>
<dbReference type="Pfam" id="PF01899">
    <property type="entry name" value="MNHE"/>
    <property type="match status" value="1"/>
</dbReference>
<organism evidence="9 10">
    <name type="scientific">Niallia circulans</name>
    <name type="common">Bacillus circulans</name>
    <dbReference type="NCBI Taxonomy" id="1397"/>
    <lineage>
        <taxon>Bacteria</taxon>
        <taxon>Bacillati</taxon>
        <taxon>Bacillota</taxon>
        <taxon>Bacilli</taxon>
        <taxon>Bacillales</taxon>
        <taxon>Bacillaceae</taxon>
        <taxon>Niallia</taxon>
    </lineage>
</organism>
<dbReference type="PANTHER" id="PTHR34584">
    <property type="entry name" value="NA(+)/H(+) ANTIPORTER SUBUNIT E1"/>
    <property type="match status" value="1"/>
</dbReference>
<dbReference type="GO" id="GO:0008324">
    <property type="term" value="F:monoatomic cation transmembrane transporter activity"/>
    <property type="evidence" value="ECO:0007669"/>
    <property type="project" value="InterPro"/>
</dbReference>
<dbReference type="GeneID" id="56350973"/>